<keyword evidence="1" id="KW-0732">Signal</keyword>
<comment type="caution">
    <text evidence="3">The sequence shown here is derived from an EMBL/GenBank/DDBJ whole genome shotgun (WGS) entry which is preliminary data.</text>
</comment>
<dbReference type="InterPro" id="IPR001466">
    <property type="entry name" value="Beta-lactam-related"/>
</dbReference>
<dbReference type="STRING" id="1121015.GCA_000420545_02070"/>
<proteinExistence type="predicted"/>
<keyword evidence="4" id="KW-1185">Reference proteome</keyword>
<evidence type="ECO:0000313" key="3">
    <source>
        <dbReference type="EMBL" id="KFN43899.1"/>
    </source>
</evidence>
<dbReference type="PANTHER" id="PTHR43283">
    <property type="entry name" value="BETA-LACTAMASE-RELATED"/>
    <property type="match status" value="1"/>
</dbReference>
<accession>A0A091AZ14</accession>
<dbReference type="PROSITE" id="PS51257">
    <property type="entry name" value="PROKAR_LIPOPROTEIN"/>
    <property type="match status" value="1"/>
</dbReference>
<feature type="chain" id="PRO_5001871061" description="Beta-lactamase-related domain-containing protein" evidence="1">
    <location>
        <begin position="21"/>
        <end position="369"/>
    </location>
</feature>
<dbReference type="PATRIC" id="fig|1121015.4.peg.1111"/>
<evidence type="ECO:0000313" key="4">
    <source>
        <dbReference type="Proteomes" id="UP000029385"/>
    </source>
</evidence>
<dbReference type="Pfam" id="PF00144">
    <property type="entry name" value="Beta-lactamase"/>
    <property type="match status" value="1"/>
</dbReference>
<dbReference type="Gene3D" id="3.40.710.10">
    <property type="entry name" value="DD-peptidase/beta-lactamase superfamily"/>
    <property type="match status" value="1"/>
</dbReference>
<dbReference type="Proteomes" id="UP000029385">
    <property type="component" value="Unassembled WGS sequence"/>
</dbReference>
<evidence type="ECO:0000256" key="1">
    <source>
        <dbReference type="SAM" id="SignalP"/>
    </source>
</evidence>
<organism evidence="3 4">
    <name type="scientific">Arenimonas oryziterrae DSM 21050 = YC6267</name>
    <dbReference type="NCBI Taxonomy" id="1121015"/>
    <lineage>
        <taxon>Bacteria</taxon>
        <taxon>Pseudomonadati</taxon>
        <taxon>Pseudomonadota</taxon>
        <taxon>Gammaproteobacteria</taxon>
        <taxon>Lysobacterales</taxon>
        <taxon>Lysobacteraceae</taxon>
        <taxon>Arenimonas</taxon>
    </lineage>
</organism>
<dbReference type="AlphaFoldDB" id="A0A091AZ14"/>
<feature type="domain" description="Beta-lactamase-related" evidence="2">
    <location>
        <begin position="63"/>
        <end position="345"/>
    </location>
</feature>
<gene>
    <name evidence="3" type="ORF">N789_08095</name>
</gene>
<dbReference type="eggNOG" id="COG1680">
    <property type="taxonomic scope" value="Bacteria"/>
</dbReference>
<dbReference type="InterPro" id="IPR050789">
    <property type="entry name" value="Diverse_Enzym_Activities"/>
</dbReference>
<reference evidence="3 4" key="1">
    <citation type="submission" date="2013-09" db="EMBL/GenBank/DDBJ databases">
        <title>Genome sequencing of Arenimonas oryziterrae.</title>
        <authorList>
            <person name="Chen F."/>
            <person name="Wang G."/>
        </authorList>
    </citation>
    <scope>NUCLEOTIDE SEQUENCE [LARGE SCALE GENOMIC DNA]</scope>
    <source>
        <strain evidence="3 4">YC6267</strain>
    </source>
</reference>
<dbReference type="InterPro" id="IPR012338">
    <property type="entry name" value="Beta-lactam/transpept-like"/>
</dbReference>
<name>A0A091AZ14_9GAMM</name>
<protein>
    <recommendedName>
        <fullName evidence="2">Beta-lactamase-related domain-containing protein</fullName>
    </recommendedName>
</protein>
<dbReference type="PANTHER" id="PTHR43283:SF7">
    <property type="entry name" value="BETA-LACTAMASE-RELATED DOMAIN-CONTAINING PROTEIN"/>
    <property type="match status" value="1"/>
</dbReference>
<dbReference type="SUPFAM" id="SSF56601">
    <property type="entry name" value="beta-lactamase/transpeptidase-like"/>
    <property type="match status" value="1"/>
</dbReference>
<feature type="signal peptide" evidence="1">
    <location>
        <begin position="1"/>
        <end position="20"/>
    </location>
</feature>
<sequence>MIVFLRGVAMSGLLLLASCAATPEPTPAGDGWQTESATAAGFDAPRLDALVAATLNDTTHLHAILIVRHGKLVVERYRDGNDRTVYSPFPHRAHFGPTVRHDTRSVGKSVIGLLVGIAQARGAIGALDTPVLDYYPEYADLATPDRRRITLAHLLTMSNGLQWREGEPGHDDEHYLYWKSPRTRYALDRPIAQAPGEQWNYNSGGTTVLADIVARTTKMPYPQFADEALFAPLGIRDWEWTNDLHGEPMPFAGLRLRPRDMAKLGQLLLNRGQWRGRQVVPADWIDATVQPHIHTRVADFDYSYQWWLGTAEWQGRHVRWISAFGNGGQRIFVVPELDLVVVVTAGAYDDPQAGPRVNALLKAIVGTAH</sequence>
<dbReference type="EMBL" id="AVCI01000004">
    <property type="protein sequence ID" value="KFN43899.1"/>
    <property type="molecule type" value="Genomic_DNA"/>
</dbReference>
<evidence type="ECO:0000259" key="2">
    <source>
        <dbReference type="Pfam" id="PF00144"/>
    </source>
</evidence>